<reference evidence="1" key="1">
    <citation type="submission" date="2015-06" db="EMBL/GenBank/DDBJ databases">
        <authorList>
            <person name="Joergensen T."/>
        </authorList>
    </citation>
    <scope>NUCLEOTIDE SEQUENCE</scope>
    <source>
        <strain evidence="1">RGFK0954</strain>
    </source>
</reference>
<dbReference type="EMBL" id="LN853551">
    <property type="protein sequence ID" value="CRY96162.1"/>
    <property type="molecule type" value="Genomic_DNA"/>
</dbReference>
<name>A0A0H5QK21_9ZZZZ</name>
<evidence type="ECO:0000313" key="1">
    <source>
        <dbReference type="EMBL" id="CRY96162.1"/>
    </source>
</evidence>
<reference evidence="1" key="2">
    <citation type="submission" date="2015-07" db="EMBL/GenBank/DDBJ databases">
        <title>Plasmids, circular viruses and viroids from rat gut.</title>
        <authorList>
            <person name="Jorgensen T.J."/>
            <person name="Hansen M.A."/>
            <person name="Xu Z."/>
            <person name="Tabak M.A."/>
            <person name="Sorensen S.J."/>
            <person name="Hansen L.H."/>
        </authorList>
    </citation>
    <scope>NUCLEOTIDE SEQUENCE</scope>
    <source>
        <strain evidence="1">RGFK0954</strain>
    </source>
</reference>
<accession>A0A0H5QK21</accession>
<protein>
    <submittedName>
        <fullName evidence="1">Uncharacterized protein</fullName>
    </submittedName>
</protein>
<dbReference type="AlphaFoldDB" id="A0A0H5QK21"/>
<organism evidence="1">
    <name type="scientific">uncultured prokaryote</name>
    <dbReference type="NCBI Taxonomy" id="198431"/>
    <lineage>
        <taxon>unclassified sequences</taxon>
        <taxon>environmental samples</taxon>
    </lineage>
</organism>
<proteinExistence type="predicted"/>
<sequence>MKLIPAFIPWYISTTLLHSIRPIYQNHHSTLMNRNGGFFPDKFIADSNGEIIGAILFPLPQMPLTICPMPVLP</sequence>